<reference evidence="2 3" key="1">
    <citation type="submission" date="2016-10" db="EMBL/GenBank/DDBJ databases">
        <authorList>
            <person name="de Groot N.N."/>
        </authorList>
    </citation>
    <scope>NUCLEOTIDE SEQUENCE [LARGE SCALE GENOMIC DNA]</scope>
    <source>
        <strain evidence="2 3">IBRC-M 10780</strain>
    </source>
</reference>
<keyword evidence="1" id="KW-1133">Transmembrane helix</keyword>
<dbReference type="AlphaFoldDB" id="A0A1I0B2P2"/>
<protein>
    <submittedName>
        <fullName evidence="2">Uncharacterized protein</fullName>
    </submittedName>
</protein>
<evidence type="ECO:0000313" key="2">
    <source>
        <dbReference type="EMBL" id="SET00762.1"/>
    </source>
</evidence>
<evidence type="ECO:0000313" key="3">
    <source>
        <dbReference type="Proteomes" id="UP000198618"/>
    </source>
</evidence>
<dbReference type="STRING" id="930131.SAMN05216389_104145"/>
<dbReference type="Pfam" id="PF19728">
    <property type="entry name" value="DUF6220"/>
    <property type="match status" value="1"/>
</dbReference>
<feature type="transmembrane region" description="Helical" evidence="1">
    <location>
        <begin position="73"/>
        <end position="91"/>
    </location>
</feature>
<feature type="transmembrane region" description="Helical" evidence="1">
    <location>
        <begin position="12"/>
        <end position="36"/>
    </location>
</feature>
<feature type="transmembrane region" description="Helical" evidence="1">
    <location>
        <begin position="97"/>
        <end position="117"/>
    </location>
</feature>
<evidence type="ECO:0000256" key="1">
    <source>
        <dbReference type="SAM" id="Phobius"/>
    </source>
</evidence>
<keyword evidence="1" id="KW-0812">Transmembrane</keyword>
<dbReference type="RefSeq" id="WP_090867983.1">
    <property type="nucleotide sequence ID" value="NZ_FOHE01000004.1"/>
</dbReference>
<proteinExistence type="predicted"/>
<dbReference type="Proteomes" id="UP000198618">
    <property type="component" value="Unassembled WGS sequence"/>
</dbReference>
<gene>
    <name evidence="2" type="ORF">SAMN05216389_104145</name>
</gene>
<sequence length="132" mass="15524">MVRKRSNVPQYLYLGLSSIFFICLIVQVFLAGLATFDSAAYWLMHTTFVHLFGFNLLIFMLFFAFIGKMPKWTYWHIFGLLTLVFMMYFTANMQLNWIGSLHPVLAILLIMISYLNVKKAWYKLNSEKKGEN</sequence>
<keyword evidence="1" id="KW-0472">Membrane</keyword>
<feature type="transmembrane region" description="Helical" evidence="1">
    <location>
        <begin position="42"/>
        <end position="66"/>
    </location>
</feature>
<dbReference type="EMBL" id="FOHE01000004">
    <property type="protein sequence ID" value="SET00762.1"/>
    <property type="molecule type" value="Genomic_DNA"/>
</dbReference>
<dbReference type="OrthoDB" id="165966at2"/>
<keyword evidence="3" id="KW-1185">Reference proteome</keyword>
<organism evidence="2 3">
    <name type="scientific">Oceanobacillus limi</name>
    <dbReference type="NCBI Taxonomy" id="930131"/>
    <lineage>
        <taxon>Bacteria</taxon>
        <taxon>Bacillati</taxon>
        <taxon>Bacillota</taxon>
        <taxon>Bacilli</taxon>
        <taxon>Bacillales</taxon>
        <taxon>Bacillaceae</taxon>
        <taxon>Oceanobacillus</taxon>
    </lineage>
</organism>
<accession>A0A1I0B2P2</accession>
<dbReference type="InterPro" id="IPR046192">
    <property type="entry name" value="DUF6220"/>
</dbReference>
<name>A0A1I0B2P2_9BACI</name>